<evidence type="ECO:0000313" key="3">
    <source>
        <dbReference type="EMBL" id="RCW45321.1"/>
    </source>
</evidence>
<dbReference type="AlphaFoldDB" id="A0A368VU25"/>
<keyword evidence="2" id="KW-0732">Signal</keyword>
<protein>
    <submittedName>
        <fullName evidence="3">Uncharacterized protein DUF3558</fullName>
    </submittedName>
</protein>
<accession>A0A368VU25</accession>
<dbReference type="Pfam" id="PF12079">
    <property type="entry name" value="DUF3558"/>
    <property type="match status" value="1"/>
</dbReference>
<proteinExistence type="predicted"/>
<comment type="caution">
    <text evidence="3">The sequence shown here is derived from an EMBL/GenBank/DDBJ whole genome shotgun (WGS) entry which is preliminary data.</text>
</comment>
<feature type="signal peptide" evidence="2">
    <location>
        <begin position="1"/>
        <end position="25"/>
    </location>
</feature>
<name>A0A368VU25_9ACTN</name>
<dbReference type="Proteomes" id="UP000253495">
    <property type="component" value="Unassembled WGS sequence"/>
</dbReference>
<reference evidence="3 4" key="1">
    <citation type="submission" date="2018-07" db="EMBL/GenBank/DDBJ databases">
        <title>Genomic Encyclopedia of Type Strains, Phase III (KMG-III): the genomes of soil and plant-associated and newly described type strains.</title>
        <authorList>
            <person name="Whitman W."/>
        </authorList>
    </citation>
    <scope>NUCLEOTIDE SEQUENCE [LARGE SCALE GENOMIC DNA]</scope>
    <source>
        <strain evidence="3 4">CECT 8575</strain>
    </source>
</reference>
<dbReference type="EMBL" id="QPJC01000003">
    <property type="protein sequence ID" value="RCW45321.1"/>
    <property type="molecule type" value="Genomic_DNA"/>
</dbReference>
<evidence type="ECO:0000256" key="1">
    <source>
        <dbReference type="SAM" id="MobiDB-lite"/>
    </source>
</evidence>
<evidence type="ECO:0000256" key="2">
    <source>
        <dbReference type="SAM" id="SignalP"/>
    </source>
</evidence>
<feature type="compositionally biased region" description="Polar residues" evidence="1">
    <location>
        <begin position="33"/>
        <end position="53"/>
    </location>
</feature>
<evidence type="ECO:0000313" key="4">
    <source>
        <dbReference type="Proteomes" id="UP000253495"/>
    </source>
</evidence>
<feature type="chain" id="PRO_5039181220" evidence="2">
    <location>
        <begin position="26"/>
        <end position="181"/>
    </location>
</feature>
<gene>
    <name evidence="3" type="ORF">DFQ14_103292</name>
</gene>
<dbReference type="InterPro" id="IPR024520">
    <property type="entry name" value="DUF3558"/>
</dbReference>
<sequence length="181" mass="19072">MQRNMRRSAAAAVFAVAALSLSACSGSSRSTEDTAGNSQQPPSSKTGESNSQPLAGVKPCEVFTSEQATKLGLSGPGTINEFDNSTCDWKLGEHILGVSVYKDMALNEINFSGDEKTRTTFQGHDALLVRSNERQCSLAFATSGTTSMLVRSTVDVSTPPDTACNLVKKAAPMVEATIFGN</sequence>
<organism evidence="3 4">
    <name type="scientific">Halopolyspora algeriensis</name>
    <dbReference type="NCBI Taxonomy" id="1500506"/>
    <lineage>
        <taxon>Bacteria</taxon>
        <taxon>Bacillati</taxon>
        <taxon>Actinomycetota</taxon>
        <taxon>Actinomycetes</taxon>
        <taxon>Actinomycetes incertae sedis</taxon>
        <taxon>Halopolyspora</taxon>
    </lineage>
</organism>
<feature type="region of interest" description="Disordered" evidence="1">
    <location>
        <begin position="26"/>
        <end position="55"/>
    </location>
</feature>
<dbReference type="PROSITE" id="PS51257">
    <property type="entry name" value="PROKAR_LIPOPROTEIN"/>
    <property type="match status" value="1"/>
</dbReference>
<dbReference type="OrthoDB" id="5193171at2"/>
<keyword evidence="4" id="KW-1185">Reference proteome</keyword>